<feature type="compositionally biased region" description="Basic and acidic residues" evidence="2">
    <location>
        <begin position="346"/>
        <end position="359"/>
    </location>
</feature>
<feature type="coiled-coil region" evidence="1">
    <location>
        <begin position="389"/>
        <end position="423"/>
    </location>
</feature>
<feature type="compositionally biased region" description="Basic and acidic residues" evidence="2">
    <location>
        <begin position="76"/>
        <end position="86"/>
    </location>
</feature>
<feature type="region of interest" description="Disordered" evidence="2">
    <location>
        <begin position="215"/>
        <end position="275"/>
    </location>
</feature>
<dbReference type="PANTHER" id="PTHR13621:SF2">
    <property type="entry name" value="PROLINE-RICH PROTEIN PRCC"/>
    <property type="match status" value="1"/>
</dbReference>
<organism evidence="3 4">
    <name type="scientific">Piloderma croceum (strain F 1598)</name>
    <dbReference type="NCBI Taxonomy" id="765440"/>
    <lineage>
        <taxon>Eukaryota</taxon>
        <taxon>Fungi</taxon>
        <taxon>Dikarya</taxon>
        <taxon>Basidiomycota</taxon>
        <taxon>Agaricomycotina</taxon>
        <taxon>Agaricomycetes</taxon>
        <taxon>Agaricomycetidae</taxon>
        <taxon>Atheliales</taxon>
        <taxon>Atheliaceae</taxon>
        <taxon>Piloderma</taxon>
    </lineage>
</organism>
<feature type="compositionally biased region" description="Low complexity" evidence="2">
    <location>
        <begin position="237"/>
        <end position="256"/>
    </location>
</feature>
<dbReference type="EMBL" id="KN832980">
    <property type="protein sequence ID" value="KIM87136.1"/>
    <property type="molecule type" value="Genomic_DNA"/>
</dbReference>
<evidence type="ECO:0000256" key="1">
    <source>
        <dbReference type="SAM" id="Coils"/>
    </source>
</evidence>
<reference evidence="3 4" key="1">
    <citation type="submission" date="2014-04" db="EMBL/GenBank/DDBJ databases">
        <authorList>
            <consortium name="DOE Joint Genome Institute"/>
            <person name="Kuo A."/>
            <person name="Tarkka M."/>
            <person name="Buscot F."/>
            <person name="Kohler A."/>
            <person name="Nagy L.G."/>
            <person name="Floudas D."/>
            <person name="Copeland A."/>
            <person name="Barry K.W."/>
            <person name="Cichocki N."/>
            <person name="Veneault-Fourrey C."/>
            <person name="LaButti K."/>
            <person name="Lindquist E.A."/>
            <person name="Lipzen A."/>
            <person name="Lundell T."/>
            <person name="Morin E."/>
            <person name="Murat C."/>
            <person name="Sun H."/>
            <person name="Tunlid A."/>
            <person name="Henrissat B."/>
            <person name="Grigoriev I.V."/>
            <person name="Hibbett D.S."/>
            <person name="Martin F."/>
            <person name="Nordberg H.P."/>
            <person name="Cantor M.N."/>
            <person name="Hua S.X."/>
        </authorList>
    </citation>
    <scope>NUCLEOTIDE SEQUENCE [LARGE SCALE GENOMIC DNA]</scope>
    <source>
        <strain evidence="3 4">F 1598</strain>
    </source>
</reference>
<evidence type="ECO:0000313" key="4">
    <source>
        <dbReference type="Proteomes" id="UP000054166"/>
    </source>
</evidence>
<name>A0A0C3G939_PILCF</name>
<dbReference type="AlphaFoldDB" id="A0A0C3G939"/>
<keyword evidence="4" id="KW-1185">Reference proteome</keyword>
<reference evidence="4" key="2">
    <citation type="submission" date="2015-01" db="EMBL/GenBank/DDBJ databases">
        <title>Evolutionary Origins and Diversification of the Mycorrhizal Mutualists.</title>
        <authorList>
            <consortium name="DOE Joint Genome Institute"/>
            <consortium name="Mycorrhizal Genomics Consortium"/>
            <person name="Kohler A."/>
            <person name="Kuo A."/>
            <person name="Nagy L.G."/>
            <person name="Floudas D."/>
            <person name="Copeland A."/>
            <person name="Barry K.W."/>
            <person name="Cichocki N."/>
            <person name="Veneault-Fourrey C."/>
            <person name="LaButti K."/>
            <person name="Lindquist E.A."/>
            <person name="Lipzen A."/>
            <person name="Lundell T."/>
            <person name="Morin E."/>
            <person name="Murat C."/>
            <person name="Riley R."/>
            <person name="Ohm R."/>
            <person name="Sun H."/>
            <person name="Tunlid A."/>
            <person name="Henrissat B."/>
            <person name="Grigoriev I.V."/>
            <person name="Hibbett D.S."/>
            <person name="Martin F."/>
        </authorList>
    </citation>
    <scope>NUCLEOTIDE SEQUENCE [LARGE SCALE GENOMIC DNA]</scope>
    <source>
        <strain evidence="4">F 1598</strain>
    </source>
</reference>
<evidence type="ECO:0000256" key="2">
    <source>
        <dbReference type="SAM" id="MobiDB-lite"/>
    </source>
</evidence>
<dbReference type="GO" id="GO:0005634">
    <property type="term" value="C:nucleus"/>
    <property type="evidence" value="ECO:0007669"/>
    <property type="project" value="TreeGrafter"/>
</dbReference>
<dbReference type="InParanoid" id="A0A0C3G939"/>
<dbReference type="Pfam" id="PF10253">
    <property type="entry name" value="PRCC"/>
    <property type="match status" value="1"/>
</dbReference>
<feature type="region of interest" description="Disordered" evidence="2">
    <location>
        <begin position="137"/>
        <end position="203"/>
    </location>
</feature>
<sequence length="426" mass="45359">MMLGIEDYGSDNDSDTEPTPIPPPSQSKKLSLSLPPPSKSNSTGLSLPAPKSKRGPKKITIGLPSLPGESDDEDKDERPAAKKPRLDSGGGGKGKSSLLSMLPAPKQKVPVAPAPERVLGGGKGPGLVFITTKPSIAPALVDPPNDDDDASTEADLAALTTNGNSEEEPKSKTSSVTFLPPSLKKGRSNISVEEGKALPRSAPKISAAPAVDFFSLGTTSSPRAPPKPSPSIPPLPSSSTTPLSTTITPTLQPLSSAPAIEDFTHPEPTPTDPYPGYYLLPSGTWAAHDPTYYKTFYDKWTKEYNAHVRALEKGSVRGFEGYDAYAVPGSEDGAPQEVDMGKEMERAKKEIKEREERKALTGGAAKEGQLAEPRMNIKGAKLGKMAKGRHQLTTLLAEAYQNREALEDRIAEGRRNRKEAGNKYGF</sequence>
<evidence type="ECO:0008006" key="5">
    <source>
        <dbReference type="Google" id="ProtNLM"/>
    </source>
</evidence>
<feature type="compositionally biased region" description="Low complexity" evidence="2">
    <location>
        <begin position="95"/>
        <end position="115"/>
    </location>
</feature>
<feature type="region of interest" description="Disordered" evidence="2">
    <location>
        <begin position="1"/>
        <end position="125"/>
    </location>
</feature>
<proteinExistence type="predicted"/>
<dbReference type="STRING" id="765440.A0A0C3G939"/>
<accession>A0A0C3G939</accession>
<dbReference type="InterPro" id="IPR018800">
    <property type="entry name" value="PRCC"/>
</dbReference>
<evidence type="ECO:0000313" key="3">
    <source>
        <dbReference type="EMBL" id="KIM87136.1"/>
    </source>
</evidence>
<dbReference type="PANTHER" id="PTHR13621">
    <property type="entry name" value="PROLINE-RICH PROTEIN PRCC"/>
    <property type="match status" value="1"/>
</dbReference>
<feature type="compositionally biased region" description="Pro residues" evidence="2">
    <location>
        <begin position="223"/>
        <end position="236"/>
    </location>
</feature>
<protein>
    <recommendedName>
        <fullName evidence="5">Mitotic checkpoint regulator, MAD2B-interacting-domain-containing protein</fullName>
    </recommendedName>
</protein>
<dbReference type="OrthoDB" id="2555634at2759"/>
<keyword evidence="1" id="KW-0175">Coiled coil</keyword>
<feature type="region of interest" description="Disordered" evidence="2">
    <location>
        <begin position="346"/>
        <end position="371"/>
    </location>
</feature>
<dbReference type="HOGENOM" id="CLU_044111_0_0_1"/>
<dbReference type="Proteomes" id="UP000054166">
    <property type="component" value="Unassembled WGS sequence"/>
</dbReference>
<gene>
    <name evidence="3" type="ORF">PILCRDRAFT_300861</name>
</gene>